<dbReference type="SUPFAM" id="SSF48403">
    <property type="entry name" value="Ankyrin repeat"/>
    <property type="match status" value="1"/>
</dbReference>
<proteinExistence type="predicted"/>
<accession>A0A6H5IMT6</accession>
<dbReference type="PANTHER" id="PTHR24180">
    <property type="entry name" value="CYCLIN-DEPENDENT KINASE INHIBITOR 2C-RELATED"/>
    <property type="match status" value="1"/>
</dbReference>
<dbReference type="AlphaFoldDB" id="A0A6H5IMT6"/>
<keyword evidence="1" id="KW-0677">Repeat</keyword>
<evidence type="ECO:0000313" key="4">
    <source>
        <dbReference type="EMBL" id="CAB0037963.1"/>
    </source>
</evidence>
<keyword evidence="2 3" id="KW-0040">ANK repeat</keyword>
<dbReference type="PROSITE" id="PS50297">
    <property type="entry name" value="ANK_REP_REGION"/>
    <property type="match status" value="1"/>
</dbReference>
<evidence type="ECO:0000313" key="5">
    <source>
        <dbReference type="Proteomes" id="UP000479190"/>
    </source>
</evidence>
<dbReference type="Pfam" id="PF12796">
    <property type="entry name" value="Ank_2"/>
    <property type="match status" value="1"/>
</dbReference>
<dbReference type="PRINTS" id="PR01415">
    <property type="entry name" value="ANKYRIN"/>
</dbReference>
<feature type="repeat" description="ANK" evidence="3">
    <location>
        <begin position="105"/>
        <end position="137"/>
    </location>
</feature>
<reference evidence="4 5" key="1">
    <citation type="submission" date="2020-02" db="EMBL/GenBank/DDBJ databases">
        <authorList>
            <person name="Ferguson B K."/>
        </authorList>
    </citation>
    <scope>NUCLEOTIDE SEQUENCE [LARGE SCALE GENOMIC DNA]</scope>
</reference>
<evidence type="ECO:0000256" key="2">
    <source>
        <dbReference type="ARBA" id="ARBA00023043"/>
    </source>
</evidence>
<dbReference type="SMART" id="SM00248">
    <property type="entry name" value="ANK"/>
    <property type="match status" value="6"/>
</dbReference>
<name>A0A6H5IMT6_9HYME</name>
<dbReference type="PANTHER" id="PTHR24180:SF42">
    <property type="entry name" value="FORK-HEAD DOMAIN-CONTAINING PROTEIN"/>
    <property type="match status" value="1"/>
</dbReference>
<dbReference type="Gene3D" id="1.25.40.20">
    <property type="entry name" value="Ankyrin repeat-containing domain"/>
    <property type="match status" value="2"/>
</dbReference>
<dbReference type="EMBL" id="CADCXV010000882">
    <property type="protein sequence ID" value="CAB0037963.1"/>
    <property type="molecule type" value="Genomic_DNA"/>
</dbReference>
<dbReference type="InterPro" id="IPR036770">
    <property type="entry name" value="Ankyrin_rpt-contain_sf"/>
</dbReference>
<dbReference type="OrthoDB" id="194358at2759"/>
<sequence length="424" mass="48607">MPPPDDRSYEYDDLGRVKPYDYECTYTIKMCCADKDERDRRKCYVEMGDDDPNSPNKDGLPFLHQLCRRLGGDDVDLVEWLLTKWTPKNPCRQQPVQINARDQKFGWTALHWAAYNGLPRTTDLLLSRGAKPNLVDDEGQTPLHVICRIDKYHTSIQKEWLTEYVCDQRVYDRLWAFAGRQRAIVESLLRGGADPNAADARGFTPLHVLCRKKCDDDYLRSTKGDRKLPLPPNLTPYRDHRGAIESMLRHGANPNLANKERSTPLHLICKGYGDNRELAEMLFGACDQKFRPYLRVDVRDDKGETPLDLAKKNGNDNLRIVRVHALIKENDRNSVRCTTGQLIHSRSSPTNIHEKNAASGARAKSDFFSSTLFSGFTSEGTRHLAVKAGINFFDLKIFFTGTLLIDLREIQRKKLFVIFNKYIT</sequence>
<organism evidence="4 5">
    <name type="scientific">Trichogramma brassicae</name>
    <dbReference type="NCBI Taxonomy" id="86971"/>
    <lineage>
        <taxon>Eukaryota</taxon>
        <taxon>Metazoa</taxon>
        <taxon>Ecdysozoa</taxon>
        <taxon>Arthropoda</taxon>
        <taxon>Hexapoda</taxon>
        <taxon>Insecta</taxon>
        <taxon>Pterygota</taxon>
        <taxon>Neoptera</taxon>
        <taxon>Endopterygota</taxon>
        <taxon>Hymenoptera</taxon>
        <taxon>Apocrita</taxon>
        <taxon>Proctotrupomorpha</taxon>
        <taxon>Chalcidoidea</taxon>
        <taxon>Trichogrammatidae</taxon>
        <taxon>Trichogramma</taxon>
    </lineage>
</organism>
<dbReference type="PROSITE" id="PS50088">
    <property type="entry name" value="ANK_REPEAT"/>
    <property type="match status" value="1"/>
</dbReference>
<dbReference type="InterPro" id="IPR002110">
    <property type="entry name" value="Ankyrin_rpt"/>
</dbReference>
<evidence type="ECO:0000256" key="1">
    <source>
        <dbReference type="ARBA" id="ARBA00022737"/>
    </source>
</evidence>
<dbReference type="InterPro" id="IPR051637">
    <property type="entry name" value="Ank_repeat_dom-contain_49"/>
</dbReference>
<dbReference type="Proteomes" id="UP000479190">
    <property type="component" value="Unassembled WGS sequence"/>
</dbReference>
<protein>
    <submittedName>
        <fullName evidence="4">Uncharacterized protein</fullName>
    </submittedName>
</protein>
<gene>
    <name evidence="4" type="ORF">TBRA_LOCUS9764</name>
</gene>
<evidence type="ECO:0000256" key="3">
    <source>
        <dbReference type="PROSITE-ProRule" id="PRU00023"/>
    </source>
</evidence>
<keyword evidence="5" id="KW-1185">Reference proteome</keyword>